<dbReference type="Gene3D" id="3.80.10.10">
    <property type="entry name" value="Ribonuclease Inhibitor"/>
    <property type="match status" value="1"/>
</dbReference>
<dbReference type="InterPro" id="IPR057207">
    <property type="entry name" value="FBXL15_LRR"/>
</dbReference>
<reference evidence="2 3" key="1">
    <citation type="journal article" date="2024" name="Ann. Entomol. Soc. Am.">
        <title>Genomic analyses of the southern and eastern yellowjacket wasps (Hymenoptera: Vespidae) reveal evolutionary signatures of social life.</title>
        <authorList>
            <person name="Catto M.A."/>
            <person name="Caine P.B."/>
            <person name="Orr S.E."/>
            <person name="Hunt B.G."/>
            <person name="Goodisman M.A.D."/>
        </authorList>
    </citation>
    <scope>NUCLEOTIDE SEQUENCE [LARGE SCALE GENOMIC DNA]</scope>
    <source>
        <strain evidence="2">232</strain>
        <tissue evidence="2">Head and thorax</tissue>
    </source>
</reference>
<evidence type="ECO:0000313" key="2">
    <source>
        <dbReference type="EMBL" id="KAL2742710.1"/>
    </source>
</evidence>
<dbReference type="PANTHER" id="PTHR13318:SF95">
    <property type="entry name" value="F-BOX PROTEIN YLR352W"/>
    <property type="match status" value="1"/>
</dbReference>
<accession>A0ABD2CCD2</accession>
<protein>
    <submittedName>
        <fullName evidence="2">F-box/LRR-repeat protein 15 isoform X2</fullName>
    </submittedName>
</protein>
<dbReference type="InterPro" id="IPR006553">
    <property type="entry name" value="Leu-rich_rpt_Cys-con_subtyp"/>
</dbReference>
<comment type="caution">
    <text evidence="2">The sequence shown here is derived from an EMBL/GenBank/DDBJ whole genome shotgun (WGS) entry which is preliminary data.</text>
</comment>
<gene>
    <name evidence="2" type="ORF">V1477_008199</name>
</gene>
<feature type="domain" description="F-box/LRR-repeat protein 15-like leucin rich repeat" evidence="1">
    <location>
        <begin position="123"/>
        <end position="223"/>
    </location>
</feature>
<dbReference type="AlphaFoldDB" id="A0ABD2CCD2"/>
<proteinExistence type="predicted"/>
<evidence type="ECO:0000313" key="3">
    <source>
        <dbReference type="Proteomes" id="UP001607303"/>
    </source>
</evidence>
<dbReference type="SUPFAM" id="SSF52047">
    <property type="entry name" value="RNI-like"/>
    <property type="match status" value="1"/>
</dbReference>
<sequence length="272" mass="31565">MILRLVDLPWYDVIYRHIFIRLDLRDLCNLRCLSSTEYRVLVDNYIATWDTLDISSYTDFEPNSFEELVKGCKRLRRVDLSNSYWLGSSHLVDLLGVHPGLTHLDLTGCNGPQMRCDFIEITKCRNLTSVRLRGCDWVTADFLLSLVRYNRNLRRLVLADCYQISDEAVESMFEFLTTLTDLSLEKTAITDKSLLAMIEHGVTAIEYLDLRYCHGITDYGLMLLRPLRSMKKLWILGCRSITERGLASFRERTDIDLPQRPICAIRPLSLQV</sequence>
<dbReference type="PANTHER" id="PTHR13318">
    <property type="entry name" value="PARTNER OF PAIRED, ISOFORM B-RELATED"/>
    <property type="match status" value="1"/>
</dbReference>
<dbReference type="Pfam" id="PF25372">
    <property type="entry name" value="DUF7885"/>
    <property type="match status" value="1"/>
</dbReference>
<dbReference type="EMBL" id="JAYRBN010000056">
    <property type="protein sequence ID" value="KAL2742710.1"/>
    <property type="molecule type" value="Genomic_DNA"/>
</dbReference>
<dbReference type="CDD" id="cd22126">
    <property type="entry name" value="F-box_FBXL15"/>
    <property type="match status" value="1"/>
</dbReference>
<evidence type="ECO:0000259" key="1">
    <source>
        <dbReference type="Pfam" id="PF25372"/>
    </source>
</evidence>
<dbReference type="Proteomes" id="UP001607303">
    <property type="component" value="Unassembled WGS sequence"/>
</dbReference>
<name>A0ABD2CCD2_VESMC</name>
<organism evidence="2 3">
    <name type="scientific">Vespula maculifrons</name>
    <name type="common">Eastern yellow jacket</name>
    <name type="synonym">Wasp</name>
    <dbReference type="NCBI Taxonomy" id="7453"/>
    <lineage>
        <taxon>Eukaryota</taxon>
        <taxon>Metazoa</taxon>
        <taxon>Ecdysozoa</taxon>
        <taxon>Arthropoda</taxon>
        <taxon>Hexapoda</taxon>
        <taxon>Insecta</taxon>
        <taxon>Pterygota</taxon>
        <taxon>Neoptera</taxon>
        <taxon>Endopterygota</taxon>
        <taxon>Hymenoptera</taxon>
        <taxon>Apocrita</taxon>
        <taxon>Aculeata</taxon>
        <taxon>Vespoidea</taxon>
        <taxon>Vespidae</taxon>
        <taxon>Vespinae</taxon>
        <taxon>Vespula</taxon>
    </lineage>
</organism>
<keyword evidence="3" id="KW-1185">Reference proteome</keyword>
<dbReference type="SMART" id="SM00367">
    <property type="entry name" value="LRR_CC"/>
    <property type="match status" value="5"/>
</dbReference>
<dbReference type="InterPro" id="IPR032675">
    <property type="entry name" value="LRR_dom_sf"/>
</dbReference>